<dbReference type="EMBL" id="JXNT01000002">
    <property type="protein sequence ID" value="ODM22151.1"/>
    <property type="molecule type" value="Genomic_DNA"/>
</dbReference>
<dbReference type="VEuPathDB" id="FungiDB:SI65_02997"/>
<evidence type="ECO:0000313" key="2">
    <source>
        <dbReference type="Proteomes" id="UP000094569"/>
    </source>
</evidence>
<name>A0A1E3BMX9_ASPCR</name>
<dbReference type="OrthoDB" id="366390at2759"/>
<accession>A0A1E3BMX9</accession>
<organism evidence="1 2">
    <name type="scientific">Aspergillus cristatus</name>
    <name type="common">Chinese Fuzhuan brick tea-fermentation fungus</name>
    <name type="synonym">Eurotium cristatum</name>
    <dbReference type="NCBI Taxonomy" id="573508"/>
    <lineage>
        <taxon>Eukaryota</taxon>
        <taxon>Fungi</taxon>
        <taxon>Dikarya</taxon>
        <taxon>Ascomycota</taxon>
        <taxon>Pezizomycotina</taxon>
        <taxon>Eurotiomycetes</taxon>
        <taxon>Eurotiomycetidae</taxon>
        <taxon>Eurotiales</taxon>
        <taxon>Aspergillaceae</taxon>
        <taxon>Aspergillus</taxon>
        <taxon>Aspergillus subgen. Aspergillus</taxon>
    </lineage>
</organism>
<gene>
    <name evidence="1" type="ORF">SI65_02997</name>
</gene>
<protein>
    <submittedName>
        <fullName evidence="1">Uncharacterized protein</fullName>
    </submittedName>
</protein>
<proteinExistence type="predicted"/>
<dbReference type="Proteomes" id="UP000094569">
    <property type="component" value="Unassembled WGS sequence"/>
</dbReference>
<evidence type="ECO:0000313" key="1">
    <source>
        <dbReference type="EMBL" id="ODM22151.1"/>
    </source>
</evidence>
<dbReference type="AlphaFoldDB" id="A0A1E3BMX9"/>
<dbReference type="SUPFAM" id="SSF48403">
    <property type="entry name" value="Ankyrin repeat"/>
    <property type="match status" value="1"/>
</dbReference>
<sequence>MLDAGADPLRYLPTSPLTAMIRAVKNGHAGIVQLFMERGFAIPAWVTISGRSHPLLKMAADNGHLPVVQLIIGNEDGALPSPSHLGNIIGSAAERDHFSVVKALLEEFADLNWRKGVGQRHCAWQQARTKWRLFNILSNILSSLESV</sequence>
<dbReference type="InterPro" id="IPR036770">
    <property type="entry name" value="Ankyrin_rpt-contain_sf"/>
</dbReference>
<dbReference type="Gene3D" id="1.25.40.20">
    <property type="entry name" value="Ankyrin repeat-containing domain"/>
    <property type="match status" value="1"/>
</dbReference>
<keyword evidence="2" id="KW-1185">Reference proteome</keyword>
<comment type="caution">
    <text evidence="1">The sequence shown here is derived from an EMBL/GenBank/DDBJ whole genome shotgun (WGS) entry which is preliminary data.</text>
</comment>
<reference evidence="1 2" key="1">
    <citation type="journal article" date="2016" name="BMC Genomics">
        <title>Comparative genomic and transcriptomic analyses of the Fuzhuan brick tea-fermentation fungus Aspergillus cristatus.</title>
        <authorList>
            <person name="Ge Y."/>
            <person name="Wang Y."/>
            <person name="Liu Y."/>
            <person name="Tan Y."/>
            <person name="Ren X."/>
            <person name="Zhang X."/>
            <person name="Hyde K.D."/>
            <person name="Liu Y."/>
            <person name="Liu Z."/>
        </authorList>
    </citation>
    <scope>NUCLEOTIDE SEQUENCE [LARGE SCALE GENOMIC DNA]</scope>
    <source>
        <strain evidence="1 2">GZAAS20.1005</strain>
    </source>
</reference>